<accession>A0ABV3XWI4</accession>
<sequence length="111" mass="11509">MSDAITSVLILLGGVFGVLGAVGLLRMPDVLIRMHASTKIGTLACGLIVIAAAVHFGSADITIRAVAILLFLLLTAPIAAHMIGRAAVSTGVALWNTRQPPSTTPRPKETR</sequence>
<keyword evidence="3" id="KW-1185">Reference proteome</keyword>
<organism evidence="2 3">
    <name type="scientific">Rhodovulum iodosum</name>
    <dbReference type="NCBI Taxonomy" id="68291"/>
    <lineage>
        <taxon>Bacteria</taxon>
        <taxon>Pseudomonadati</taxon>
        <taxon>Pseudomonadota</taxon>
        <taxon>Alphaproteobacteria</taxon>
        <taxon>Rhodobacterales</taxon>
        <taxon>Paracoccaceae</taxon>
        <taxon>Rhodovulum</taxon>
    </lineage>
</organism>
<dbReference type="PANTHER" id="PTHR34703">
    <property type="entry name" value="ANTIPORTER SUBUNIT MNHG2-RELATED"/>
    <property type="match status" value="1"/>
</dbReference>
<dbReference type="NCBIfam" id="NF009314">
    <property type="entry name" value="PRK12674.1-2"/>
    <property type="match status" value="1"/>
</dbReference>
<evidence type="ECO:0000313" key="3">
    <source>
        <dbReference type="Proteomes" id="UP001560019"/>
    </source>
</evidence>
<keyword evidence="1" id="KW-1133">Transmembrane helix</keyword>
<keyword evidence="1" id="KW-0812">Transmembrane</keyword>
<name>A0ABV3XWI4_9RHOB</name>
<comment type="caution">
    <text evidence="2">The sequence shown here is derived from an EMBL/GenBank/DDBJ whole genome shotgun (WGS) entry which is preliminary data.</text>
</comment>
<dbReference type="Proteomes" id="UP001560019">
    <property type="component" value="Unassembled WGS sequence"/>
</dbReference>
<evidence type="ECO:0000313" key="2">
    <source>
        <dbReference type="EMBL" id="MEX5728683.1"/>
    </source>
</evidence>
<dbReference type="NCBIfam" id="TIGR01300">
    <property type="entry name" value="CPA3_mnhG_phaG"/>
    <property type="match status" value="1"/>
</dbReference>
<evidence type="ECO:0000256" key="1">
    <source>
        <dbReference type="SAM" id="Phobius"/>
    </source>
</evidence>
<keyword evidence="1" id="KW-0472">Membrane</keyword>
<feature type="transmembrane region" description="Helical" evidence="1">
    <location>
        <begin position="37"/>
        <end position="55"/>
    </location>
</feature>
<dbReference type="RefSeq" id="WP_125406829.1">
    <property type="nucleotide sequence ID" value="NZ_JBEHHI010000002.1"/>
</dbReference>
<dbReference type="EMBL" id="JBEHHI010000002">
    <property type="protein sequence ID" value="MEX5728683.1"/>
    <property type="molecule type" value="Genomic_DNA"/>
</dbReference>
<reference evidence="2 3" key="1">
    <citation type="submission" date="2024-06" db="EMBL/GenBank/DDBJ databases">
        <title>Genome of Rhodovulum iodosum, a marine photoferrotroph.</title>
        <authorList>
            <person name="Bianchini G."/>
            <person name="Nikeleit V."/>
            <person name="Kappler A."/>
            <person name="Bryce C."/>
            <person name="Sanchez-Baracaldo P."/>
        </authorList>
    </citation>
    <scope>NUCLEOTIDE SEQUENCE [LARGE SCALE GENOMIC DNA]</scope>
    <source>
        <strain evidence="2 3">UT/N1</strain>
    </source>
</reference>
<proteinExistence type="predicted"/>
<gene>
    <name evidence="2" type="ORF">Ga0609869_002036</name>
</gene>
<protein>
    <submittedName>
        <fullName evidence="2">Multicomponent Na+:H+ antiporter subunit G</fullName>
    </submittedName>
</protein>
<feature type="transmembrane region" description="Helical" evidence="1">
    <location>
        <begin position="6"/>
        <end position="25"/>
    </location>
</feature>
<dbReference type="Pfam" id="PF03334">
    <property type="entry name" value="PhaG_MnhG_YufB"/>
    <property type="match status" value="1"/>
</dbReference>
<feature type="transmembrane region" description="Helical" evidence="1">
    <location>
        <begin position="61"/>
        <end position="80"/>
    </location>
</feature>
<dbReference type="PANTHER" id="PTHR34703:SF1">
    <property type="entry name" value="ANTIPORTER SUBUNIT MNHG2-RELATED"/>
    <property type="match status" value="1"/>
</dbReference>
<dbReference type="InterPro" id="IPR005133">
    <property type="entry name" value="PhaG_MnhG_YufB"/>
</dbReference>